<dbReference type="Proteomes" id="UP000001062">
    <property type="component" value="Chromosome"/>
</dbReference>
<evidence type="ECO:0000313" key="16">
    <source>
        <dbReference type="Proteomes" id="UP000001062"/>
    </source>
</evidence>
<evidence type="ECO:0000259" key="13">
    <source>
        <dbReference type="PROSITE" id="PS51198"/>
    </source>
</evidence>
<organism evidence="15 16">
    <name type="scientific">Marinomonas mediterranea (strain ATCC 700492 / JCM 21426 / NBRC 103028 / MMB-1)</name>
    <dbReference type="NCBI Taxonomy" id="717774"/>
    <lineage>
        <taxon>Bacteria</taxon>
        <taxon>Pseudomonadati</taxon>
        <taxon>Pseudomonadota</taxon>
        <taxon>Gammaproteobacteria</taxon>
        <taxon>Oceanospirillales</taxon>
        <taxon>Oceanospirillaceae</taxon>
        <taxon>Marinomonas</taxon>
    </lineage>
</organism>
<evidence type="ECO:0000256" key="9">
    <source>
        <dbReference type="ARBA" id="ARBA00034808"/>
    </source>
</evidence>
<dbReference type="InterPro" id="IPR014016">
    <property type="entry name" value="UvrD-like_ATP-bd"/>
</dbReference>
<dbReference type="EC" id="5.6.2.4" evidence="9"/>
<keyword evidence="5 12" id="KW-0067">ATP-binding</keyword>
<evidence type="ECO:0000256" key="8">
    <source>
        <dbReference type="ARBA" id="ARBA00034617"/>
    </source>
</evidence>
<evidence type="ECO:0000256" key="3">
    <source>
        <dbReference type="ARBA" id="ARBA00022801"/>
    </source>
</evidence>
<dbReference type="OrthoDB" id="9806690at2"/>
<dbReference type="Gene3D" id="1.10.10.160">
    <property type="match status" value="1"/>
</dbReference>
<evidence type="ECO:0000256" key="11">
    <source>
        <dbReference type="ARBA" id="ARBA00048988"/>
    </source>
</evidence>
<evidence type="ECO:0000256" key="4">
    <source>
        <dbReference type="ARBA" id="ARBA00022806"/>
    </source>
</evidence>
<dbReference type="RefSeq" id="WP_013661046.1">
    <property type="nucleotide sequence ID" value="NC_015276.1"/>
</dbReference>
<evidence type="ECO:0000256" key="1">
    <source>
        <dbReference type="ARBA" id="ARBA00009922"/>
    </source>
</evidence>
<comment type="catalytic activity">
    <reaction evidence="11">
        <text>ATP + H2O = ADP + phosphate + H(+)</text>
        <dbReference type="Rhea" id="RHEA:13065"/>
        <dbReference type="ChEBI" id="CHEBI:15377"/>
        <dbReference type="ChEBI" id="CHEBI:15378"/>
        <dbReference type="ChEBI" id="CHEBI:30616"/>
        <dbReference type="ChEBI" id="CHEBI:43474"/>
        <dbReference type="ChEBI" id="CHEBI:456216"/>
        <dbReference type="EC" id="5.6.2.4"/>
    </reaction>
</comment>
<keyword evidence="2 12" id="KW-0547">Nucleotide-binding</keyword>
<dbReference type="HOGENOM" id="CLU_004585_6_2_6"/>
<evidence type="ECO:0000313" key="15">
    <source>
        <dbReference type="EMBL" id="ADZ91141.1"/>
    </source>
</evidence>
<keyword evidence="6" id="KW-0238">DNA-binding</keyword>
<dbReference type="GO" id="GO:0043138">
    <property type="term" value="F:3'-5' DNA helicase activity"/>
    <property type="evidence" value="ECO:0007669"/>
    <property type="project" value="UniProtKB-EC"/>
</dbReference>
<keyword evidence="3 12" id="KW-0378">Hydrolase</keyword>
<dbReference type="PATRIC" id="fig|717774.3.peg.1944"/>
<sequence>MIDNEMTAALGFTTEQSAVVEHNLSGHAKVVAVAGAGKTSTLIERIKALLLKGVRPEQIGVFMFNKSAQEEFSSRMYAQLNGVMESARLPDVMTFHSFGMRLCNRLERKGVLSQAKLVTDEFSFVKLIREARNNLIRQGEEITLQDERDWLEDALLYFDYVKASVESEDVVYENLKWSADRRFFPKLFIEVEKLRKRSNIRFFSDLLKDPYDAISRMDVEQIAYVRQLVPGYQYLLIDEFQDINPCQFELLKGFYKESAQWMIVGDTQQCIYEWRGASPDIMQTQFDQEFPSVATYKLSQSFRYGHAIGLMASGVISENGDDTLVIGRGTGTEVGFAKSPLVGKSALTELKDWYEKGNKLEDCAILVRLYSDMVPLQLALMHKQIPYQLHGDSPLWENRQIRMLMSYLAVMAGGLEDQSVFFSLNDVEYLLSVPALAGAYQQKQALITKAKQAPHLIPQLIEQLASEQEGWRAKKLQERADWLRMLPTFAKSPADGLKSTIEKLGIYRYFESTSSKDIQAQEKMETCEAFIAYVKGVGSNAGSILAALTSLCHAGNQTKGYDSGASQASQANGGVHLMTIHKSKGLEFDLVMLPGLREGRFPYYEEDVSDIDLQAKKNMQAERRLFYVAITRARRRLVILESPDAKETTTLTAGNKPTKYAQRSLSRFVFESRPGTAGVLCRHWGEELSEPITSDQSDMFEAYLAKIDGAPVVTFLKPKRSELDVLQAGDKVKHDQYGEGVVVRQEQSAKRMIYVDFAEAGLKRFNPKHTKLVKVASRA</sequence>
<gene>
    <name evidence="15" type="ordered locus">Marme_1888</name>
</gene>
<evidence type="ECO:0000256" key="6">
    <source>
        <dbReference type="ARBA" id="ARBA00023125"/>
    </source>
</evidence>
<feature type="binding site" evidence="12">
    <location>
        <begin position="32"/>
        <end position="39"/>
    </location>
    <ligand>
        <name>ATP</name>
        <dbReference type="ChEBI" id="CHEBI:30616"/>
    </ligand>
</feature>
<dbReference type="InterPro" id="IPR014017">
    <property type="entry name" value="DNA_helicase_UvrD-like_C"/>
</dbReference>
<dbReference type="PANTHER" id="PTHR11070:SF2">
    <property type="entry name" value="ATP-DEPENDENT DNA HELICASE SRS2"/>
    <property type="match status" value="1"/>
</dbReference>
<dbReference type="PROSITE" id="PS51217">
    <property type="entry name" value="UVRD_HELICASE_CTER"/>
    <property type="match status" value="1"/>
</dbReference>
<comment type="similarity">
    <text evidence="1">Belongs to the helicase family. UvrD subfamily.</text>
</comment>
<dbReference type="KEGG" id="mme:Marme_1888"/>
<keyword evidence="7" id="KW-0413">Isomerase</keyword>
<feature type="domain" description="UvrD-like helicase ATP-binding" evidence="13">
    <location>
        <begin position="11"/>
        <end position="305"/>
    </location>
</feature>
<reference evidence="15 16" key="1">
    <citation type="journal article" date="2012" name="Stand. Genomic Sci.">
        <title>Complete genome sequence of the melanogenic marine bacterium Marinomonas mediterranea type strain (MMB-1(T)).</title>
        <authorList>
            <person name="Lucas-Elio P."/>
            <person name="Goodwin L."/>
            <person name="Woyke T."/>
            <person name="Pitluck S."/>
            <person name="Nolan M."/>
            <person name="Kyrpides N.C."/>
            <person name="Detter J.C."/>
            <person name="Copeland A."/>
            <person name="Teshima H."/>
            <person name="Bruce D."/>
            <person name="Detter C."/>
            <person name="Tapia R."/>
            <person name="Han S."/>
            <person name="Land M.L."/>
            <person name="Ivanova N."/>
            <person name="Mikhailova N."/>
            <person name="Johnston A.W."/>
            <person name="Sanchez-Amat A."/>
        </authorList>
    </citation>
    <scope>NUCLEOTIDE SEQUENCE [LARGE SCALE GENOMIC DNA]</scope>
    <source>
        <strain evidence="16">ATCC 700492 / JCM 21426 / NBRC 103028 / MMB-1</strain>
    </source>
</reference>
<keyword evidence="4 12" id="KW-0347">Helicase</keyword>
<comment type="catalytic activity">
    <reaction evidence="8">
        <text>Couples ATP hydrolysis with the unwinding of duplex DNA by translocating in the 3'-5' direction.</text>
        <dbReference type="EC" id="5.6.2.4"/>
    </reaction>
</comment>
<evidence type="ECO:0000256" key="2">
    <source>
        <dbReference type="ARBA" id="ARBA00022741"/>
    </source>
</evidence>
<dbReference type="InterPro" id="IPR013986">
    <property type="entry name" value="DExx_box_DNA_helicase_dom_sf"/>
</dbReference>
<evidence type="ECO:0000256" key="5">
    <source>
        <dbReference type="ARBA" id="ARBA00022840"/>
    </source>
</evidence>
<evidence type="ECO:0000256" key="7">
    <source>
        <dbReference type="ARBA" id="ARBA00023235"/>
    </source>
</evidence>
<dbReference type="PANTHER" id="PTHR11070">
    <property type="entry name" value="UVRD / RECB / PCRA DNA HELICASE FAMILY MEMBER"/>
    <property type="match status" value="1"/>
</dbReference>
<dbReference type="GO" id="GO:0016887">
    <property type="term" value="F:ATP hydrolysis activity"/>
    <property type="evidence" value="ECO:0007669"/>
    <property type="project" value="RHEA"/>
</dbReference>
<dbReference type="CDD" id="cd17932">
    <property type="entry name" value="DEXQc_UvrD"/>
    <property type="match status" value="1"/>
</dbReference>
<evidence type="ECO:0000256" key="12">
    <source>
        <dbReference type="PROSITE-ProRule" id="PRU00560"/>
    </source>
</evidence>
<dbReference type="PROSITE" id="PS51198">
    <property type="entry name" value="UVRD_HELICASE_ATP_BIND"/>
    <property type="match status" value="1"/>
</dbReference>
<evidence type="ECO:0000256" key="10">
    <source>
        <dbReference type="ARBA" id="ARBA00034923"/>
    </source>
</evidence>
<dbReference type="eggNOG" id="COG0210">
    <property type="taxonomic scope" value="Bacteria"/>
</dbReference>
<dbReference type="Pfam" id="PF13361">
    <property type="entry name" value="UvrD_C"/>
    <property type="match status" value="1"/>
</dbReference>
<evidence type="ECO:0000259" key="14">
    <source>
        <dbReference type="PROSITE" id="PS51217"/>
    </source>
</evidence>
<proteinExistence type="inferred from homology"/>
<dbReference type="SUPFAM" id="SSF52540">
    <property type="entry name" value="P-loop containing nucleoside triphosphate hydrolases"/>
    <property type="match status" value="1"/>
</dbReference>
<accession>F2K263</accession>
<protein>
    <recommendedName>
        <fullName evidence="9">DNA 3'-5' helicase</fullName>
        <ecNumber evidence="9">5.6.2.4</ecNumber>
    </recommendedName>
    <alternativeName>
        <fullName evidence="10">DNA 3'-5' helicase II</fullName>
    </alternativeName>
</protein>
<dbReference type="Pfam" id="PF00580">
    <property type="entry name" value="UvrD-helicase"/>
    <property type="match status" value="1"/>
</dbReference>
<dbReference type="InterPro" id="IPR027417">
    <property type="entry name" value="P-loop_NTPase"/>
</dbReference>
<name>F2K263_MARM1</name>
<dbReference type="InterPro" id="IPR000212">
    <property type="entry name" value="DNA_helicase_UvrD/REP"/>
</dbReference>
<dbReference type="STRING" id="717774.Marme_1888"/>
<dbReference type="AlphaFoldDB" id="F2K263"/>
<feature type="domain" description="UvrD-like helicase C-terminal" evidence="14">
    <location>
        <begin position="306"/>
        <end position="585"/>
    </location>
</feature>
<dbReference type="Gene3D" id="3.40.50.300">
    <property type="entry name" value="P-loop containing nucleotide triphosphate hydrolases"/>
    <property type="match status" value="2"/>
</dbReference>
<dbReference type="EMBL" id="CP002583">
    <property type="protein sequence ID" value="ADZ91141.1"/>
    <property type="molecule type" value="Genomic_DNA"/>
</dbReference>
<dbReference type="GO" id="GO:0005524">
    <property type="term" value="F:ATP binding"/>
    <property type="evidence" value="ECO:0007669"/>
    <property type="project" value="UniProtKB-UniRule"/>
</dbReference>
<dbReference type="GO" id="GO:0003677">
    <property type="term" value="F:DNA binding"/>
    <property type="evidence" value="ECO:0007669"/>
    <property type="project" value="UniProtKB-KW"/>
</dbReference>
<dbReference type="GO" id="GO:0000725">
    <property type="term" value="P:recombinational repair"/>
    <property type="evidence" value="ECO:0007669"/>
    <property type="project" value="TreeGrafter"/>
</dbReference>
<keyword evidence="16" id="KW-1185">Reference proteome</keyword>